<evidence type="ECO:0000256" key="1">
    <source>
        <dbReference type="ARBA" id="ARBA00022737"/>
    </source>
</evidence>
<evidence type="ECO:0000259" key="6">
    <source>
        <dbReference type="PROSITE" id="PS50853"/>
    </source>
</evidence>
<dbReference type="InterPro" id="IPR013783">
    <property type="entry name" value="Ig-like_fold"/>
</dbReference>
<evidence type="ECO:0000256" key="4">
    <source>
        <dbReference type="SAM" id="SignalP"/>
    </source>
</evidence>
<dbReference type="SUPFAM" id="SSF49265">
    <property type="entry name" value="Fibronectin type III"/>
    <property type="match status" value="1"/>
</dbReference>
<feature type="domain" description="Fibronectin type-III" evidence="6">
    <location>
        <begin position="527"/>
        <end position="622"/>
    </location>
</feature>
<protein>
    <recommendedName>
        <fullName evidence="9">Protein turtle</fullName>
    </recommendedName>
</protein>
<dbReference type="InterPro" id="IPR013098">
    <property type="entry name" value="Ig_I-set"/>
</dbReference>
<keyword evidence="3" id="KW-0812">Transmembrane</keyword>
<feature type="domain" description="Ig-like" evidence="5">
    <location>
        <begin position="328"/>
        <end position="416"/>
    </location>
</feature>
<dbReference type="FunFam" id="2.60.40.10:FF:001149">
    <property type="entry name" value="Turtle, isoform H"/>
    <property type="match status" value="1"/>
</dbReference>
<feature type="signal peptide" evidence="4">
    <location>
        <begin position="1"/>
        <end position="18"/>
    </location>
</feature>
<dbReference type="SMART" id="SM00060">
    <property type="entry name" value="FN3"/>
    <property type="match status" value="2"/>
</dbReference>
<dbReference type="PANTHER" id="PTHR44170">
    <property type="entry name" value="PROTEIN SIDEKICK"/>
    <property type="match status" value="1"/>
</dbReference>
<feature type="chain" id="PRO_5040408696" description="Protein turtle" evidence="4">
    <location>
        <begin position="19"/>
        <end position="661"/>
    </location>
</feature>
<keyword evidence="8" id="KW-1185">Reference proteome</keyword>
<feature type="domain" description="Ig-like" evidence="5">
    <location>
        <begin position="26"/>
        <end position="115"/>
    </location>
</feature>
<keyword evidence="3" id="KW-0472">Membrane</keyword>
<dbReference type="EMBL" id="OU896709">
    <property type="protein sequence ID" value="CAH1159788.1"/>
    <property type="molecule type" value="Genomic_DNA"/>
</dbReference>
<dbReference type="GO" id="GO:0030154">
    <property type="term" value="P:cell differentiation"/>
    <property type="evidence" value="ECO:0007669"/>
    <property type="project" value="UniProtKB-ARBA"/>
</dbReference>
<dbReference type="GO" id="GO:0016020">
    <property type="term" value="C:membrane"/>
    <property type="evidence" value="ECO:0007669"/>
    <property type="project" value="UniProtKB-SubCell"/>
</dbReference>
<dbReference type="AlphaFoldDB" id="A0A9P0GMY0"/>
<evidence type="ECO:0008006" key="9">
    <source>
        <dbReference type="Google" id="ProtNLM"/>
    </source>
</evidence>
<dbReference type="PROSITE" id="PS50835">
    <property type="entry name" value="IG_LIKE"/>
    <property type="match status" value="4"/>
</dbReference>
<dbReference type="OrthoDB" id="6234674at2759"/>
<accession>A0A9P0GMY0</accession>
<evidence type="ECO:0000313" key="8">
    <source>
        <dbReference type="Proteomes" id="UP001153737"/>
    </source>
</evidence>
<dbReference type="Pfam" id="PF00041">
    <property type="entry name" value="fn3"/>
    <property type="match status" value="2"/>
</dbReference>
<evidence type="ECO:0000256" key="2">
    <source>
        <dbReference type="ARBA" id="ARBA00023157"/>
    </source>
</evidence>
<dbReference type="InterPro" id="IPR003961">
    <property type="entry name" value="FN3_dom"/>
</dbReference>
<dbReference type="InterPro" id="IPR003598">
    <property type="entry name" value="Ig_sub2"/>
</dbReference>
<gene>
    <name evidence="7" type="ORF">PHAECO_LOCUS6944</name>
</gene>
<proteinExistence type="predicted"/>
<dbReference type="GO" id="GO:0098609">
    <property type="term" value="P:cell-cell adhesion"/>
    <property type="evidence" value="ECO:0007669"/>
    <property type="project" value="TreeGrafter"/>
</dbReference>
<dbReference type="SUPFAM" id="SSF48726">
    <property type="entry name" value="Immunoglobulin"/>
    <property type="match status" value="4"/>
</dbReference>
<dbReference type="GO" id="GO:0009653">
    <property type="term" value="P:anatomical structure morphogenesis"/>
    <property type="evidence" value="ECO:0007669"/>
    <property type="project" value="UniProtKB-ARBA"/>
</dbReference>
<reference evidence="7" key="2">
    <citation type="submission" date="2022-10" db="EMBL/GenBank/DDBJ databases">
        <authorList>
            <consortium name="ENA_rothamsted_submissions"/>
            <consortium name="culmorum"/>
            <person name="King R."/>
        </authorList>
    </citation>
    <scope>NUCLEOTIDE SEQUENCE</scope>
</reference>
<dbReference type="Gene3D" id="2.60.40.10">
    <property type="entry name" value="Immunoglobulins"/>
    <property type="match status" value="6"/>
</dbReference>
<dbReference type="CDD" id="cd00063">
    <property type="entry name" value="FN3"/>
    <property type="match status" value="2"/>
</dbReference>
<dbReference type="Pfam" id="PF13895">
    <property type="entry name" value="Ig_2"/>
    <property type="match status" value="1"/>
</dbReference>
<dbReference type="PANTHER" id="PTHR44170:SF6">
    <property type="entry name" value="CONTACTIN"/>
    <property type="match status" value="1"/>
</dbReference>
<dbReference type="InterPro" id="IPR003599">
    <property type="entry name" value="Ig_sub"/>
</dbReference>
<dbReference type="InterPro" id="IPR007110">
    <property type="entry name" value="Ig-like_dom"/>
</dbReference>
<evidence type="ECO:0000256" key="3">
    <source>
        <dbReference type="SAM" id="Phobius"/>
    </source>
</evidence>
<sequence length="661" mass="75147">MVSAVYLLAFFVGDLVKGYYQEDNRPRYLTAAVGEGVVLNCDIDFPQDFQIPYKLLWKRRGEVIYSWQDGITTESDDYVGRISQVSKHQQRLYGLASINLTSIRESDAGWFECRVLFPNRTPRSRNNGTWFHLTVSGGNLLAIPPINKTVTEGDEAQFACLTKDYEIKVRWFKDGIPLTEYTDLMTRSWVTKENTLTIRPTNSGDIGEYECEASNYEGEKQTARAFLNVQYRAKVVYAPPEIHLPFGRPALIDCHFRANPPLTNLRWEKDGFLFDPYNIQGVFYRRNGSLFISKVDETHSGTYTCTPYNDLGSDGPSTNMHVLVQRPPVFVRTPHNLYLKKLGETIELPCDARDDDDGHKPNIVWYKKDGMSLPMGRYSIKEGNLTIFDIQSDDKGIYQCTATNKAATIVAETELLVENVPSSAPYNLTAISSANSVHLTWLIGRQRVNVDFSIWYKRRDNTEWKTFPVPTTKVLEATITNLEPATEYEFMVLCKDDYGDGLFSKSILVWTKHLEGEPERFNGNLPPVGYPRNITVRPTDTGLLVAWQRPEYGLEFLKRYQVRWTQRPDDYIFGSADTTNTTYLITNLSEGTEYDIQVVALSIDDQQSVSGKVIGVFPGYKSIRAVATGIIAGLAFLGTAFVAVYYAKRKWCRPYQTALKN</sequence>
<dbReference type="PROSITE" id="PS50853">
    <property type="entry name" value="FN3"/>
    <property type="match status" value="2"/>
</dbReference>
<dbReference type="Pfam" id="PF13927">
    <property type="entry name" value="Ig_3"/>
    <property type="match status" value="1"/>
</dbReference>
<dbReference type="InterPro" id="IPR036179">
    <property type="entry name" value="Ig-like_dom_sf"/>
</dbReference>
<keyword evidence="2" id="KW-1015">Disulfide bond</keyword>
<feature type="domain" description="Ig-like" evidence="5">
    <location>
        <begin position="233"/>
        <end position="323"/>
    </location>
</feature>
<dbReference type="CDD" id="cd00096">
    <property type="entry name" value="Ig"/>
    <property type="match status" value="1"/>
</dbReference>
<dbReference type="SMART" id="SM00409">
    <property type="entry name" value="IG"/>
    <property type="match status" value="4"/>
</dbReference>
<reference evidence="7" key="1">
    <citation type="submission" date="2022-01" db="EMBL/GenBank/DDBJ databases">
        <authorList>
            <person name="King R."/>
        </authorList>
    </citation>
    <scope>NUCLEOTIDE SEQUENCE</scope>
</reference>
<feature type="transmembrane region" description="Helical" evidence="3">
    <location>
        <begin position="625"/>
        <end position="647"/>
    </location>
</feature>
<evidence type="ECO:0000313" key="7">
    <source>
        <dbReference type="EMBL" id="CAH1159788.1"/>
    </source>
</evidence>
<feature type="domain" description="Fibronectin type-III" evidence="6">
    <location>
        <begin position="421"/>
        <end position="514"/>
    </location>
</feature>
<dbReference type="InterPro" id="IPR036116">
    <property type="entry name" value="FN3_sf"/>
</dbReference>
<feature type="domain" description="Ig-like" evidence="5">
    <location>
        <begin position="118"/>
        <end position="228"/>
    </location>
</feature>
<keyword evidence="1" id="KW-0677">Repeat</keyword>
<evidence type="ECO:0000259" key="5">
    <source>
        <dbReference type="PROSITE" id="PS50835"/>
    </source>
</evidence>
<organism evidence="7 8">
    <name type="scientific">Phaedon cochleariae</name>
    <name type="common">Mustard beetle</name>
    <dbReference type="NCBI Taxonomy" id="80249"/>
    <lineage>
        <taxon>Eukaryota</taxon>
        <taxon>Metazoa</taxon>
        <taxon>Ecdysozoa</taxon>
        <taxon>Arthropoda</taxon>
        <taxon>Hexapoda</taxon>
        <taxon>Insecta</taxon>
        <taxon>Pterygota</taxon>
        <taxon>Neoptera</taxon>
        <taxon>Endopterygota</taxon>
        <taxon>Coleoptera</taxon>
        <taxon>Polyphaga</taxon>
        <taxon>Cucujiformia</taxon>
        <taxon>Chrysomeloidea</taxon>
        <taxon>Chrysomelidae</taxon>
        <taxon>Chrysomelinae</taxon>
        <taxon>Chrysomelini</taxon>
        <taxon>Phaedon</taxon>
    </lineage>
</organism>
<name>A0A9P0GMY0_PHACE</name>
<keyword evidence="3" id="KW-1133">Transmembrane helix</keyword>
<dbReference type="Proteomes" id="UP001153737">
    <property type="component" value="Chromosome 3"/>
</dbReference>
<dbReference type="Pfam" id="PF07679">
    <property type="entry name" value="I-set"/>
    <property type="match status" value="1"/>
</dbReference>
<keyword evidence="4" id="KW-0732">Signal</keyword>
<dbReference type="SMART" id="SM00408">
    <property type="entry name" value="IGc2"/>
    <property type="match status" value="3"/>
</dbReference>